<reference evidence="2 3" key="1">
    <citation type="submission" date="2015-04" db="EMBL/GenBank/DDBJ databases">
        <title>The draft genome sequence of Fusarium langsethiae, a T-2/HT-2 mycotoxin producer.</title>
        <authorList>
            <person name="Lysoe E."/>
            <person name="Divon H.H."/>
            <person name="Terzi V."/>
            <person name="Orru L."/>
            <person name="Lamontanara A."/>
            <person name="Kolseth A.-K."/>
            <person name="Frandsen R.J."/>
            <person name="Nielsen K."/>
            <person name="Thrane U."/>
        </authorList>
    </citation>
    <scope>NUCLEOTIDE SEQUENCE [LARGE SCALE GENOMIC DNA]</scope>
    <source>
        <strain evidence="2 3">Fl201059</strain>
    </source>
</reference>
<gene>
    <name evidence="2" type="ORF">FLAG1_08671</name>
</gene>
<dbReference type="InterPro" id="IPR051678">
    <property type="entry name" value="AGP_Transferase"/>
</dbReference>
<keyword evidence="2" id="KW-0808">Transferase</keyword>
<evidence type="ECO:0000313" key="3">
    <source>
        <dbReference type="Proteomes" id="UP000037904"/>
    </source>
</evidence>
<dbReference type="GO" id="GO:0016740">
    <property type="term" value="F:transferase activity"/>
    <property type="evidence" value="ECO:0007669"/>
    <property type="project" value="UniProtKB-KW"/>
</dbReference>
<sequence>MAARQDSDNLAWDRSDELWAKAMKQVRLSSTCRKIESFAERTFGKAATLLTPIIVGGFNVLYPMRIKGLSGNVLVRLPCPDQAVSPIEKTLAEAATVAYISQHTQLPVPRIFYHGIDSDVGPFMIIEDLASRRGMGQALEAPREDLNDPPILRPDICETKLKSLYVEMARCMLQLAQPEFPRIGALVEVTPGSYNVLGRPITLNMNNMVQLSNIPKSIFPPEGTTYKTADEWYTVLAEMQIATLIFQHNDMVLSEDDCRTKYVARQLFRKLAKQGQLSNFGFSEDKWSAYSKHAEPKLPSPDGSGSFRLWSDDFRPANVLVDDHDRVLGAIDWEFAYVAPTQFVLDSPWWLLLDVPEMWDGGIEDWRKTYEIRLDTWISAMQDAEQDMSPGSFLLSTYMRESWTTGRFWLNYAARRSWAFDTIYWKYLDEKFFGEQEDDTPAEELWKTRVHLLSEGEQAAMEPLVQAKMAESKKRVLIEWDAERAKQYLSSFLFD</sequence>
<accession>A0A0N0V5S9</accession>
<dbReference type="InterPro" id="IPR002575">
    <property type="entry name" value="Aminoglycoside_PTrfase"/>
</dbReference>
<comment type="caution">
    <text evidence="2">The sequence shown here is derived from an EMBL/GenBank/DDBJ whole genome shotgun (WGS) entry which is preliminary data.</text>
</comment>
<protein>
    <submittedName>
        <fullName evidence="2">Phosphotransferase</fullName>
    </submittedName>
</protein>
<proteinExistence type="predicted"/>
<evidence type="ECO:0000259" key="1">
    <source>
        <dbReference type="Pfam" id="PF01636"/>
    </source>
</evidence>
<keyword evidence="3" id="KW-1185">Reference proteome</keyword>
<dbReference type="SUPFAM" id="SSF56112">
    <property type="entry name" value="Protein kinase-like (PK-like)"/>
    <property type="match status" value="1"/>
</dbReference>
<dbReference type="Pfam" id="PF01636">
    <property type="entry name" value="APH"/>
    <property type="match status" value="1"/>
</dbReference>
<dbReference type="PANTHER" id="PTHR21310:SF37">
    <property type="entry name" value="AMINOGLYCOSIDE PHOSPHOTRANSFERASE DOMAIN-CONTAINING PROTEIN"/>
    <property type="match status" value="1"/>
</dbReference>
<dbReference type="InterPro" id="IPR011009">
    <property type="entry name" value="Kinase-like_dom_sf"/>
</dbReference>
<feature type="domain" description="Aminoglycoside phosphotransferase" evidence="1">
    <location>
        <begin position="260"/>
        <end position="340"/>
    </location>
</feature>
<evidence type="ECO:0000313" key="2">
    <source>
        <dbReference type="EMBL" id="KPA38485.1"/>
    </source>
</evidence>
<dbReference type="PANTHER" id="PTHR21310">
    <property type="entry name" value="AMINOGLYCOSIDE PHOSPHOTRANSFERASE-RELATED-RELATED"/>
    <property type="match status" value="1"/>
</dbReference>
<dbReference type="EMBL" id="JXCE01000274">
    <property type="protein sequence ID" value="KPA38485.1"/>
    <property type="molecule type" value="Genomic_DNA"/>
</dbReference>
<organism evidence="2 3">
    <name type="scientific">Fusarium langsethiae</name>
    <dbReference type="NCBI Taxonomy" id="179993"/>
    <lineage>
        <taxon>Eukaryota</taxon>
        <taxon>Fungi</taxon>
        <taxon>Dikarya</taxon>
        <taxon>Ascomycota</taxon>
        <taxon>Pezizomycotina</taxon>
        <taxon>Sordariomycetes</taxon>
        <taxon>Hypocreomycetidae</taxon>
        <taxon>Hypocreales</taxon>
        <taxon>Nectriaceae</taxon>
        <taxon>Fusarium</taxon>
    </lineage>
</organism>
<name>A0A0N0V5S9_FUSLA</name>
<dbReference type="Proteomes" id="UP000037904">
    <property type="component" value="Unassembled WGS sequence"/>
</dbReference>
<dbReference type="AlphaFoldDB" id="A0A0N0V5S9"/>